<dbReference type="Pfam" id="PF07715">
    <property type="entry name" value="Plug"/>
    <property type="match status" value="1"/>
</dbReference>
<evidence type="ECO:0000259" key="1">
    <source>
        <dbReference type="Pfam" id="PF07715"/>
    </source>
</evidence>
<dbReference type="SUPFAM" id="SSF49464">
    <property type="entry name" value="Carboxypeptidase regulatory domain-like"/>
    <property type="match status" value="1"/>
</dbReference>
<organism evidence="2 3">
    <name type="scientific">Solitalea koreensis</name>
    <dbReference type="NCBI Taxonomy" id="543615"/>
    <lineage>
        <taxon>Bacteria</taxon>
        <taxon>Pseudomonadati</taxon>
        <taxon>Bacteroidota</taxon>
        <taxon>Sphingobacteriia</taxon>
        <taxon>Sphingobacteriales</taxon>
        <taxon>Sphingobacteriaceae</taxon>
        <taxon>Solitalea</taxon>
    </lineage>
</organism>
<dbReference type="InterPro" id="IPR012910">
    <property type="entry name" value="Plug_dom"/>
</dbReference>
<keyword evidence="2" id="KW-0675">Receptor</keyword>
<keyword evidence="3" id="KW-1185">Reference proteome</keyword>
<gene>
    <name evidence="2" type="ORF">SAMN06265350_103343</name>
</gene>
<dbReference type="Proteomes" id="UP000315971">
    <property type="component" value="Unassembled WGS sequence"/>
</dbReference>
<dbReference type="Gene3D" id="2.60.40.1120">
    <property type="entry name" value="Carboxypeptidase-like, regulatory domain"/>
    <property type="match status" value="1"/>
</dbReference>
<proteinExistence type="predicted"/>
<accession>A0A521C9X6</accession>
<dbReference type="Pfam" id="PF13715">
    <property type="entry name" value="CarbopepD_reg_2"/>
    <property type="match status" value="1"/>
</dbReference>
<name>A0A521C9X6_9SPHI</name>
<feature type="domain" description="TonB-dependent receptor plug" evidence="1">
    <location>
        <begin position="155"/>
        <end position="240"/>
    </location>
</feature>
<dbReference type="Gene3D" id="2.170.130.10">
    <property type="entry name" value="TonB-dependent receptor, plug domain"/>
    <property type="match status" value="1"/>
</dbReference>
<dbReference type="InterPro" id="IPR008969">
    <property type="entry name" value="CarboxyPept-like_regulatory"/>
</dbReference>
<dbReference type="SUPFAM" id="SSF56935">
    <property type="entry name" value="Porins"/>
    <property type="match status" value="1"/>
</dbReference>
<dbReference type="InterPro" id="IPR037066">
    <property type="entry name" value="Plug_dom_sf"/>
</dbReference>
<dbReference type="OrthoDB" id="9804995at2"/>
<reference evidence="2 3" key="1">
    <citation type="submission" date="2017-05" db="EMBL/GenBank/DDBJ databases">
        <authorList>
            <person name="Varghese N."/>
            <person name="Submissions S."/>
        </authorList>
    </citation>
    <scope>NUCLEOTIDE SEQUENCE [LARGE SCALE GENOMIC DNA]</scope>
    <source>
        <strain evidence="2 3">DSM 21342</strain>
    </source>
</reference>
<dbReference type="AlphaFoldDB" id="A0A521C9X6"/>
<dbReference type="EMBL" id="FXSZ01000003">
    <property type="protein sequence ID" value="SMO56259.1"/>
    <property type="molecule type" value="Genomic_DNA"/>
</dbReference>
<protein>
    <submittedName>
        <fullName evidence="2">TonB-dependent Receptor Plug Domain</fullName>
    </submittedName>
</protein>
<evidence type="ECO:0000313" key="2">
    <source>
        <dbReference type="EMBL" id="SMO56259.1"/>
    </source>
</evidence>
<sequence length="784" mass="88859">MNHYIYIDMKKLLLTILLLNLSSGLFGQTLTQTLRGRIVSKELQEPLTNVIVQLLDTQFSMITAKDGKFKFSHLPMGRYVLNAFILGYKPIQLSVELTSSAKEVVLLIEMEKNVIQLNEIAVSENKGRAFYLNEISSTGSRVFSIDDAKRYAGSLGDPARMIANYAGVVSLGDRSDIVIRGNSSTGLLWRLDGIEIPNPYHFGGMSSGGAISLLNTNILANSNFISGAFSAAYGNSISGVFDLKMKSGNDKKYEFIGKVLLTGLEFAAEGPINRRKGSSFLIDYRHSTIEVIEKLGVYFGYVAVPRYQDLSFKLNFPINQSSSISWLGIGGLSNISLLQKSSNGNFVSSGRNVYYGTDMAASAITYLKNYKNNAFKFSLFSTLRRPNYSIDSVNKQLNLLNNEDFAMHDLRTNVQASWYKKWDGQWSSQSGLTFTRIDFDIHNSRYNDIGYSLGSTYNSVGNTYFIQAFSEFKQKPNDRLTVNYGVHYMQLLINNRFTVEPRASVVWNVSEYNALSLSAGMHSQMQPLFVYFRKILNTDTISNKNIDFSKSIHLVVGYDRLLNDNWKLKAEAYYQHLYKIPISAKSPGFSLLNQGDSDSFYFEDNMINKGTGKNYGIELTLEKFFSRNYYFLFTTSIYNSRYIPYDGKERNTAFNGNYIVNALGGYEQSVGKTHAKKIKFDFKVSYAGGKRYTPLTLENPQQLKNEPTIDDQLYSKKFKSFFKTDLRFSLHRNGKKVAQDWLVDIQNVFNTHNVFSQSIDQDTNSIKNEYLLGIFPTIGYQIEF</sequence>
<evidence type="ECO:0000313" key="3">
    <source>
        <dbReference type="Proteomes" id="UP000315971"/>
    </source>
</evidence>